<comment type="catalytic activity">
    <reaction evidence="1">
        <text>4-amino-5-hydroxymethyl-2-methylpyrimidine + ATP = 4-amino-2-methyl-5-(phosphooxymethyl)pyrimidine + ADP + H(+)</text>
        <dbReference type="Rhea" id="RHEA:23096"/>
        <dbReference type="ChEBI" id="CHEBI:15378"/>
        <dbReference type="ChEBI" id="CHEBI:16892"/>
        <dbReference type="ChEBI" id="CHEBI:30616"/>
        <dbReference type="ChEBI" id="CHEBI:58354"/>
        <dbReference type="ChEBI" id="CHEBI:456216"/>
        <dbReference type="EC" id="2.7.1.49"/>
    </reaction>
</comment>
<comment type="catalytic activity">
    <reaction evidence="2">
        <text>4-amino-2-methyl-5-(phosphooxymethyl)pyrimidine + ATP = 4-amino-2-methyl-5-(diphosphooxymethyl)pyrimidine + ADP</text>
        <dbReference type="Rhea" id="RHEA:19893"/>
        <dbReference type="ChEBI" id="CHEBI:30616"/>
        <dbReference type="ChEBI" id="CHEBI:57841"/>
        <dbReference type="ChEBI" id="CHEBI:58354"/>
        <dbReference type="ChEBI" id="CHEBI:456216"/>
        <dbReference type="EC" id="2.7.4.7"/>
    </reaction>
</comment>
<evidence type="ECO:0000256" key="2">
    <source>
        <dbReference type="ARBA" id="ARBA00000565"/>
    </source>
</evidence>
<dbReference type="InterPro" id="IPR029056">
    <property type="entry name" value="Ribokinase-like"/>
</dbReference>
<comment type="function">
    <text evidence="3">Catalyzes the phosphorylation of hydroxymethylpyrimidine phosphate (HMP-P) to HMP-PP, and of HMP to HMP-P.</text>
</comment>
<dbReference type="NCBIfam" id="TIGR00097">
    <property type="entry name" value="HMP-P_kinase"/>
    <property type="match status" value="1"/>
</dbReference>
<dbReference type="InterPro" id="IPR016084">
    <property type="entry name" value="Haem_Oase-like_multi-hlx"/>
</dbReference>
<dbReference type="SUPFAM" id="SSF48613">
    <property type="entry name" value="Heme oxygenase-like"/>
    <property type="match status" value="1"/>
</dbReference>
<dbReference type="PANTHER" id="PTHR20858:SF17">
    <property type="entry name" value="HYDROXYMETHYLPYRIMIDINE_PHOSPHOMETHYLPYRIMIDINE KINASE THI20-RELATED"/>
    <property type="match status" value="1"/>
</dbReference>
<evidence type="ECO:0000259" key="6">
    <source>
        <dbReference type="Pfam" id="PF03070"/>
    </source>
</evidence>
<dbReference type="InterPro" id="IPR004399">
    <property type="entry name" value="HMP/HMP-P_kinase_dom"/>
</dbReference>
<feature type="domain" description="Thiaminase-2/PQQC" evidence="6">
    <location>
        <begin position="313"/>
        <end position="499"/>
    </location>
</feature>
<dbReference type="InterPro" id="IPR004305">
    <property type="entry name" value="Thiaminase-2/PQQC"/>
</dbReference>
<dbReference type="EMBL" id="JAGIOI010000001">
    <property type="protein sequence ID" value="MBP2414305.1"/>
    <property type="molecule type" value="Genomic_DNA"/>
</dbReference>
<dbReference type="GO" id="GO:0008972">
    <property type="term" value="F:phosphomethylpyrimidine kinase activity"/>
    <property type="evidence" value="ECO:0007669"/>
    <property type="project" value="UniProtKB-EC"/>
</dbReference>
<keyword evidence="9" id="KW-1185">Reference proteome</keyword>
<dbReference type="CDD" id="cd19365">
    <property type="entry name" value="TenA_C-like"/>
    <property type="match status" value="1"/>
</dbReference>
<dbReference type="CDD" id="cd01169">
    <property type="entry name" value="HMPP_kinase"/>
    <property type="match status" value="1"/>
</dbReference>
<evidence type="ECO:0000313" key="9">
    <source>
        <dbReference type="Proteomes" id="UP000711614"/>
    </source>
</evidence>
<proteinExistence type="predicted"/>
<dbReference type="Pfam" id="PF08543">
    <property type="entry name" value="Phos_pyr_kin"/>
    <property type="match status" value="1"/>
</dbReference>
<keyword evidence="5" id="KW-0784">Thiamine biosynthesis</keyword>
<reference evidence="8 9" key="1">
    <citation type="submission" date="2021-03" db="EMBL/GenBank/DDBJ databases">
        <title>Sequencing the genomes of 1000 actinobacteria strains.</title>
        <authorList>
            <person name="Klenk H.-P."/>
        </authorList>
    </citation>
    <scope>NUCLEOTIDE SEQUENCE [LARGE SCALE GENOMIC DNA]</scope>
    <source>
        <strain evidence="8 9">DSM 16005</strain>
    </source>
</reference>
<dbReference type="GO" id="GO:0008902">
    <property type="term" value="F:hydroxymethylpyrimidine kinase activity"/>
    <property type="evidence" value="ECO:0007669"/>
    <property type="project" value="UniProtKB-EC"/>
</dbReference>
<comment type="pathway">
    <text evidence="4">Cofactor biosynthesis; thiamine diphosphate biosynthesis; 4-amino-2-methyl-5-diphosphomethylpyrimidine from 5-amino-1-(5-phospho-D-ribosyl)imidazole: step 3/3.</text>
</comment>
<gene>
    <name evidence="8" type="ORF">JOF48_003104</name>
</gene>
<name>A0ABS4Z0S1_9MICC</name>
<dbReference type="Pfam" id="PF03070">
    <property type="entry name" value="TENA_THI-4"/>
    <property type="match status" value="1"/>
</dbReference>
<evidence type="ECO:0000313" key="8">
    <source>
        <dbReference type="EMBL" id="MBP2414305.1"/>
    </source>
</evidence>
<dbReference type="EC" id="2.7.4.7" evidence="8"/>
<accession>A0ABS4Z0S1</accession>
<dbReference type="Gene3D" id="1.20.910.10">
    <property type="entry name" value="Heme oxygenase-like"/>
    <property type="match status" value="1"/>
</dbReference>
<keyword evidence="8" id="KW-0808">Transferase</keyword>
<evidence type="ECO:0000259" key="7">
    <source>
        <dbReference type="Pfam" id="PF08543"/>
    </source>
</evidence>
<evidence type="ECO:0000256" key="1">
    <source>
        <dbReference type="ARBA" id="ARBA00000151"/>
    </source>
</evidence>
<dbReference type="EC" id="2.7.1.49" evidence="8"/>
<dbReference type="Gene3D" id="3.40.1190.20">
    <property type="match status" value="1"/>
</dbReference>
<dbReference type="PANTHER" id="PTHR20858">
    <property type="entry name" value="PHOSPHOMETHYLPYRIMIDINE KINASE"/>
    <property type="match status" value="1"/>
</dbReference>
<keyword evidence="8" id="KW-0418">Kinase</keyword>
<organism evidence="8 9">
    <name type="scientific">Arthrobacter stackebrandtii</name>
    <dbReference type="NCBI Taxonomy" id="272161"/>
    <lineage>
        <taxon>Bacteria</taxon>
        <taxon>Bacillati</taxon>
        <taxon>Actinomycetota</taxon>
        <taxon>Actinomycetes</taxon>
        <taxon>Micrococcales</taxon>
        <taxon>Micrococcaceae</taxon>
        <taxon>Arthrobacter</taxon>
    </lineage>
</organism>
<evidence type="ECO:0000256" key="5">
    <source>
        <dbReference type="ARBA" id="ARBA00022977"/>
    </source>
</evidence>
<evidence type="ECO:0000256" key="3">
    <source>
        <dbReference type="ARBA" id="ARBA00003848"/>
    </source>
</evidence>
<dbReference type="RefSeq" id="WP_209682075.1">
    <property type="nucleotide sequence ID" value="NZ_JAGIOI010000001.1"/>
</dbReference>
<dbReference type="Proteomes" id="UP000711614">
    <property type="component" value="Unassembled WGS sequence"/>
</dbReference>
<protein>
    <submittedName>
        <fullName evidence="8">Hydroxymethylpyrimidine/phosphomethylpyrimidine kinase</fullName>
        <ecNumber evidence="8">2.7.1.49</ecNumber>
        <ecNumber evidence="8">2.7.4.7</ecNumber>
    </submittedName>
</protein>
<dbReference type="SUPFAM" id="SSF53613">
    <property type="entry name" value="Ribokinase-like"/>
    <property type="match status" value="1"/>
</dbReference>
<sequence length="511" mass="53915">MTATTLFPAARETPATTARRHPRIVSIAGSDPSGGAGIQADIKSISAHGGYAMAAITALTAQNTRGVQQVHVPPAAFLRAQLDALSADITIDAVKIGMLGSAEVMEAVGGWLAQTRPAAVVLDPVMVATSGDVLMPPEALAALLALLPHTDLVTPNIPELGALLGRPEAGDWAQAVAQGRELAAAHNVRVLVKGGHLPGEACLDALVEADGTVHEFTAPRIHTANTHGTGCSLSSAVATLQAQTGDWVESVRTAKAWLVGALESSAVLEVGAGAGPVNHLHGLWGSAAPALDSFSRLLWNDCAPQRQAIFGLEFIRELAAGTLHRDHFAYYLAQDALYLGAYSRVLARASALAPTEAEQKFWASGAQGCLDVELALHRDWLSRYPIESPQGPVTKHYVDHLQAVAFAGTYGEVVAAVLPCYWLYAEVGRVLHADYLRYDGAHPYGSWLETYADDDFAQATATAIGFLDGAARNGSGAERARMREAFAHSAQYEVDFFDAPHRQLGAPAARP</sequence>
<dbReference type="InterPro" id="IPR013749">
    <property type="entry name" value="PM/HMP-P_kinase-1"/>
</dbReference>
<comment type="caution">
    <text evidence="8">The sequence shown here is derived from an EMBL/GenBank/DDBJ whole genome shotgun (WGS) entry which is preliminary data.</text>
</comment>
<evidence type="ECO:0000256" key="4">
    <source>
        <dbReference type="ARBA" id="ARBA00004769"/>
    </source>
</evidence>
<feature type="domain" description="Pyridoxamine kinase/Phosphomethylpyrimidine kinase" evidence="7">
    <location>
        <begin position="31"/>
        <end position="278"/>
    </location>
</feature>